<organism evidence="2 3">
    <name type="scientific">Deefgea chitinilytica</name>
    <dbReference type="NCBI Taxonomy" id="570276"/>
    <lineage>
        <taxon>Bacteria</taxon>
        <taxon>Pseudomonadati</taxon>
        <taxon>Pseudomonadota</taxon>
        <taxon>Betaproteobacteria</taxon>
        <taxon>Neisseriales</taxon>
        <taxon>Chitinibacteraceae</taxon>
        <taxon>Deefgea</taxon>
    </lineage>
</organism>
<evidence type="ECO:0000313" key="3">
    <source>
        <dbReference type="Proteomes" id="UP001195660"/>
    </source>
</evidence>
<gene>
    <name evidence="2" type="ORF">GM173_10410</name>
</gene>
<dbReference type="PANTHER" id="PTHR35024">
    <property type="entry name" value="HYPOTHETICAL CYTOSOLIC PROTEIN"/>
    <property type="match status" value="1"/>
</dbReference>
<comment type="similarity">
    <text evidence="1">Belongs to the bactofilin family.</text>
</comment>
<name>A0ABS2CEV7_9NEIS</name>
<proteinExistence type="inferred from homology"/>
<evidence type="ECO:0000256" key="1">
    <source>
        <dbReference type="ARBA" id="ARBA00044755"/>
    </source>
</evidence>
<comment type="caution">
    <text evidence="2">The sequence shown here is derived from an EMBL/GenBank/DDBJ whole genome shotgun (WGS) entry which is preliminary data.</text>
</comment>
<dbReference type="InterPro" id="IPR007607">
    <property type="entry name" value="BacA/B"/>
</dbReference>
<accession>A0ABS2CEV7</accession>
<dbReference type="Pfam" id="PF04519">
    <property type="entry name" value="Bactofilin"/>
    <property type="match status" value="1"/>
</dbReference>
<reference evidence="2 3" key="1">
    <citation type="submission" date="2019-11" db="EMBL/GenBank/DDBJ databases">
        <title>Novel Deefgea species.</title>
        <authorList>
            <person name="Han J.-H."/>
        </authorList>
    </citation>
    <scope>NUCLEOTIDE SEQUENCE [LARGE SCALE GENOMIC DNA]</scope>
    <source>
        <strain evidence="2 3">LMG 24817</strain>
    </source>
</reference>
<dbReference type="EMBL" id="WOFE01000004">
    <property type="protein sequence ID" value="MBM5571988.1"/>
    <property type="molecule type" value="Genomic_DNA"/>
</dbReference>
<keyword evidence="3" id="KW-1185">Reference proteome</keyword>
<sequence>MSVFSKKKGSTKIDSLIGQGTTVTGDVKFAGGLRVDGIIIGDVGMADEKTGTLVVSEKARIEGKVTCSHLILNGEIRGPIEVSHYVELQPKSRIIGDLAYKTLEMHPGAIIEGHLVHVHNGKREEVAAADIPRVEAKSAQ</sequence>
<protein>
    <submittedName>
        <fullName evidence="2">Cell shape determination protein CcmA</fullName>
    </submittedName>
</protein>
<dbReference type="PANTHER" id="PTHR35024:SF4">
    <property type="entry name" value="POLYMER-FORMING CYTOSKELETAL PROTEIN"/>
    <property type="match status" value="1"/>
</dbReference>
<evidence type="ECO:0000313" key="2">
    <source>
        <dbReference type="EMBL" id="MBM5571988.1"/>
    </source>
</evidence>
<dbReference type="Proteomes" id="UP001195660">
    <property type="component" value="Unassembled WGS sequence"/>
</dbReference>